<name>A0A8H3QI44_9GLOM</name>
<dbReference type="Proteomes" id="UP000615446">
    <property type="component" value="Unassembled WGS sequence"/>
</dbReference>
<sequence>MTSSLYIESLETTLQCEKKTRKKKNENIIIYIHMFIGSGRGASYVSYLNSQKEKKKRRNKKLNKENDKLD</sequence>
<dbReference type="AlphaFoldDB" id="A0A8H3QI44"/>
<evidence type="ECO:0000256" key="1">
    <source>
        <dbReference type="SAM" id="MobiDB-lite"/>
    </source>
</evidence>
<feature type="transmembrane region" description="Helical" evidence="2">
    <location>
        <begin position="28"/>
        <end position="48"/>
    </location>
</feature>
<keyword evidence="2" id="KW-0472">Membrane</keyword>
<reference evidence="3" key="1">
    <citation type="submission" date="2019-10" db="EMBL/GenBank/DDBJ databases">
        <title>Conservation and host-specific expression of non-tandemly repeated heterogenous ribosome RNA gene in arbuscular mycorrhizal fungi.</title>
        <authorList>
            <person name="Maeda T."/>
            <person name="Kobayashi Y."/>
            <person name="Nakagawa T."/>
            <person name="Ezawa T."/>
            <person name="Yamaguchi K."/>
            <person name="Bino T."/>
            <person name="Nishimoto Y."/>
            <person name="Shigenobu S."/>
            <person name="Kawaguchi M."/>
        </authorList>
    </citation>
    <scope>NUCLEOTIDE SEQUENCE</scope>
    <source>
        <strain evidence="3">HR1</strain>
    </source>
</reference>
<keyword evidence="2" id="KW-0812">Transmembrane</keyword>
<evidence type="ECO:0000256" key="2">
    <source>
        <dbReference type="SAM" id="Phobius"/>
    </source>
</evidence>
<accession>A0A8H3QI44</accession>
<organism evidence="3 4">
    <name type="scientific">Rhizophagus clarus</name>
    <dbReference type="NCBI Taxonomy" id="94130"/>
    <lineage>
        <taxon>Eukaryota</taxon>
        <taxon>Fungi</taxon>
        <taxon>Fungi incertae sedis</taxon>
        <taxon>Mucoromycota</taxon>
        <taxon>Glomeromycotina</taxon>
        <taxon>Glomeromycetes</taxon>
        <taxon>Glomerales</taxon>
        <taxon>Glomeraceae</taxon>
        <taxon>Rhizophagus</taxon>
    </lineage>
</organism>
<proteinExistence type="predicted"/>
<gene>
    <name evidence="3" type="ORF">RCL2_000903900</name>
</gene>
<evidence type="ECO:0000313" key="4">
    <source>
        <dbReference type="Proteomes" id="UP000615446"/>
    </source>
</evidence>
<comment type="caution">
    <text evidence="3">The sequence shown here is derived from an EMBL/GenBank/DDBJ whole genome shotgun (WGS) entry which is preliminary data.</text>
</comment>
<feature type="region of interest" description="Disordered" evidence="1">
    <location>
        <begin position="49"/>
        <end position="70"/>
    </location>
</feature>
<protein>
    <submittedName>
        <fullName evidence="3">Uncharacterized protein</fullName>
    </submittedName>
</protein>
<evidence type="ECO:0000313" key="3">
    <source>
        <dbReference type="EMBL" id="GES81800.1"/>
    </source>
</evidence>
<keyword evidence="2" id="KW-1133">Transmembrane helix</keyword>
<dbReference type="EMBL" id="BLAL01000058">
    <property type="protein sequence ID" value="GES81800.1"/>
    <property type="molecule type" value="Genomic_DNA"/>
</dbReference>